<comment type="subcellular location">
    <subcellularLocation>
        <location evidence="1">Cell membrane</location>
        <topology evidence="1">Multi-pass membrane protein</topology>
    </subcellularLocation>
</comment>
<name>A0A430JKV9_9BACL</name>
<dbReference type="SUPFAM" id="SSF55874">
    <property type="entry name" value="ATPase domain of HSP90 chaperone/DNA topoisomerase II/histidine kinase"/>
    <property type="match status" value="1"/>
</dbReference>
<dbReference type="PANTHER" id="PTHR34220">
    <property type="entry name" value="SENSOR HISTIDINE KINASE YPDA"/>
    <property type="match status" value="1"/>
</dbReference>
<keyword evidence="2" id="KW-1003">Cell membrane</keyword>
<dbReference type="Gene3D" id="3.30.565.10">
    <property type="entry name" value="Histidine kinase-like ATPase, C-terminal domain"/>
    <property type="match status" value="1"/>
</dbReference>
<keyword evidence="10" id="KW-1185">Reference proteome</keyword>
<organism evidence="9 10">
    <name type="scientific">Paenibacillus whitsoniae</name>
    <dbReference type="NCBI Taxonomy" id="2496558"/>
    <lineage>
        <taxon>Bacteria</taxon>
        <taxon>Bacillati</taxon>
        <taxon>Bacillota</taxon>
        <taxon>Bacilli</taxon>
        <taxon>Bacillales</taxon>
        <taxon>Paenibacillaceae</taxon>
        <taxon>Paenibacillus</taxon>
    </lineage>
</organism>
<evidence type="ECO:0000259" key="8">
    <source>
        <dbReference type="PROSITE" id="PS50885"/>
    </source>
</evidence>
<dbReference type="OrthoDB" id="2489916at2"/>
<reference evidence="9 10" key="1">
    <citation type="submission" date="2018-12" db="EMBL/GenBank/DDBJ databases">
        <title>Bacillus ochoae sp. nov., Paenibacillus whitsoniae sp. nov., Paenibacillus spiritus sp. nov. Isolated from the Mars Exploration Rover during spacecraft assembly.</title>
        <authorList>
            <person name="Seuylemezian A."/>
            <person name="Vaishampayan P."/>
        </authorList>
    </citation>
    <scope>NUCLEOTIDE SEQUENCE [LARGE SCALE GENOMIC DNA]</scope>
    <source>
        <strain evidence="9 10">MER 54</strain>
    </source>
</reference>
<evidence type="ECO:0000313" key="10">
    <source>
        <dbReference type="Proteomes" id="UP000276128"/>
    </source>
</evidence>
<dbReference type="InterPro" id="IPR003660">
    <property type="entry name" value="HAMP_dom"/>
</dbReference>
<evidence type="ECO:0000256" key="6">
    <source>
        <dbReference type="ARBA" id="ARBA00023136"/>
    </source>
</evidence>
<dbReference type="PANTHER" id="PTHR34220:SF7">
    <property type="entry name" value="SENSOR HISTIDINE KINASE YPDA"/>
    <property type="match status" value="1"/>
</dbReference>
<evidence type="ECO:0000313" key="9">
    <source>
        <dbReference type="EMBL" id="RTE11658.1"/>
    </source>
</evidence>
<dbReference type="EMBL" id="RXHU01000005">
    <property type="protein sequence ID" value="RTE11658.1"/>
    <property type="molecule type" value="Genomic_DNA"/>
</dbReference>
<dbReference type="CDD" id="cd06225">
    <property type="entry name" value="HAMP"/>
    <property type="match status" value="1"/>
</dbReference>
<keyword evidence="7" id="KW-1133">Transmembrane helix</keyword>
<evidence type="ECO:0000256" key="3">
    <source>
        <dbReference type="ARBA" id="ARBA00022553"/>
    </source>
</evidence>
<dbReference type="InterPro" id="IPR003594">
    <property type="entry name" value="HATPase_dom"/>
</dbReference>
<evidence type="ECO:0000256" key="1">
    <source>
        <dbReference type="ARBA" id="ARBA00004651"/>
    </source>
</evidence>
<protein>
    <submittedName>
        <fullName evidence="9">Sensor histidine kinase</fullName>
    </submittedName>
</protein>
<sequence>MPVNRYLRTVPCTIIEKSPRIARKASITRVTDVIGTMMSPFFGFLTRSFYIKMILVMLAVSLIPLIVLSYISVTVSSSTVESQVNRLNAQLVNQVVDRIELTMSRFRELSEQYSRISSIQSALVSPSSQYYEEVVRKKDLIAVLSTASAVIGNVEGLQVYSAATDEVLSSDEAPSTLEGSKFRPLIEEFLSKCGSSLFLDKSTHPNVPILQNSTYYIARIPFDTFEDLRGVLLISMNNTQFQRQIENIQLGSLGSVSLLTPSGVTIATTSKLERSRDDARTRSILSRWAELGKPNQLEMGTSIVSVKQTKTFDSWIVISEIPSQELTRSAEIIRRTVTYFLIALVTIGGLSVIGFGYQLYRPLQAVKRQVDAIKKGNFEARVTHFAPNEIGDLGRMLNTMAVRIQELLSEQQESEDMKRKLEIRALQSQINPHFMYNTLNTIRMFAMLKDYDNINTLMGKFVSLLRYSMENYDQHVQLQQEIEYVQDYIALLNMRYKYQTQLHAEIEAPLERMSIPKLGLQPLIENAVFHGILPKKMAEGHIYLRVYSHESAEPAAVIIEVEDNGVGLDEEQLEKLRIHLQQEQIGDNIGLKNVWLRMKLMFGKEAQVQLSAVASGGLLIRFMLPADTVRLKEGPHG</sequence>
<dbReference type="InterPro" id="IPR036890">
    <property type="entry name" value="HATPase_C_sf"/>
</dbReference>
<dbReference type="GO" id="GO:0005886">
    <property type="term" value="C:plasma membrane"/>
    <property type="evidence" value="ECO:0007669"/>
    <property type="project" value="UniProtKB-SubCell"/>
</dbReference>
<keyword evidence="4" id="KW-0808">Transferase</keyword>
<dbReference type="InterPro" id="IPR010559">
    <property type="entry name" value="Sig_transdc_His_kin_internal"/>
</dbReference>
<dbReference type="Gene3D" id="6.10.340.10">
    <property type="match status" value="1"/>
</dbReference>
<feature type="domain" description="HAMP" evidence="8">
    <location>
        <begin position="357"/>
        <end position="409"/>
    </location>
</feature>
<keyword evidence="7" id="KW-0812">Transmembrane</keyword>
<dbReference type="Proteomes" id="UP000276128">
    <property type="component" value="Unassembled WGS sequence"/>
</dbReference>
<comment type="caution">
    <text evidence="9">The sequence shown here is derived from an EMBL/GenBank/DDBJ whole genome shotgun (WGS) entry which is preliminary data.</text>
</comment>
<dbReference type="AlphaFoldDB" id="A0A430JKV9"/>
<dbReference type="Pfam" id="PF00672">
    <property type="entry name" value="HAMP"/>
    <property type="match status" value="1"/>
</dbReference>
<keyword evidence="6 7" id="KW-0472">Membrane</keyword>
<gene>
    <name evidence="9" type="ORF">EJQ19_01150</name>
</gene>
<dbReference type="PROSITE" id="PS50885">
    <property type="entry name" value="HAMP"/>
    <property type="match status" value="1"/>
</dbReference>
<keyword evidence="3" id="KW-0597">Phosphoprotein</keyword>
<keyword evidence="5 9" id="KW-0418">Kinase</keyword>
<feature type="transmembrane region" description="Helical" evidence="7">
    <location>
        <begin position="49"/>
        <end position="73"/>
    </location>
</feature>
<dbReference type="SMART" id="SM00304">
    <property type="entry name" value="HAMP"/>
    <property type="match status" value="1"/>
</dbReference>
<dbReference type="SUPFAM" id="SSF158472">
    <property type="entry name" value="HAMP domain-like"/>
    <property type="match status" value="1"/>
</dbReference>
<proteinExistence type="predicted"/>
<dbReference type="Pfam" id="PF02518">
    <property type="entry name" value="HATPase_c"/>
    <property type="match status" value="1"/>
</dbReference>
<accession>A0A430JKV9</accession>
<evidence type="ECO:0000256" key="7">
    <source>
        <dbReference type="SAM" id="Phobius"/>
    </source>
</evidence>
<evidence type="ECO:0000256" key="2">
    <source>
        <dbReference type="ARBA" id="ARBA00022475"/>
    </source>
</evidence>
<feature type="transmembrane region" description="Helical" evidence="7">
    <location>
        <begin position="337"/>
        <end position="360"/>
    </location>
</feature>
<evidence type="ECO:0000256" key="4">
    <source>
        <dbReference type="ARBA" id="ARBA00022679"/>
    </source>
</evidence>
<dbReference type="GO" id="GO:0000155">
    <property type="term" value="F:phosphorelay sensor kinase activity"/>
    <property type="evidence" value="ECO:0007669"/>
    <property type="project" value="InterPro"/>
</dbReference>
<dbReference type="Pfam" id="PF06580">
    <property type="entry name" value="His_kinase"/>
    <property type="match status" value="1"/>
</dbReference>
<dbReference type="InterPro" id="IPR050640">
    <property type="entry name" value="Bact_2-comp_sensor_kinase"/>
</dbReference>
<evidence type="ECO:0000256" key="5">
    <source>
        <dbReference type="ARBA" id="ARBA00022777"/>
    </source>
</evidence>